<keyword evidence="7 9" id="KW-0511">Multifunctional enzyme</keyword>
<evidence type="ECO:0000256" key="1">
    <source>
        <dbReference type="ARBA" id="ARBA00008642"/>
    </source>
</evidence>
<feature type="domain" description="Beta-ketoacyl-[acyl-carrier-protein] synthase III C-terminal" evidence="10">
    <location>
        <begin position="235"/>
        <end position="322"/>
    </location>
</feature>
<comment type="pathway">
    <text evidence="9">Lipid metabolism; fatty acid biosynthesis.</text>
</comment>
<keyword evidence="6 9" id="KW-0275">Fatty acid biosynthesis</keyword>
<evidence type="ECO:0000256" key="4">
    <source>
        <dbReference type="ARBA" id="ARBA00022832"/>
    </source>
</evidence>
<dbReference type="Proteomes" id="UP000191200">
    <property type="component" value="Chromosome"/>
</dbReference>
<evidence type="ECO:0000313" key="12">
    <source>
        <dbReference type="EMBL" id="APB31417.1"/>
    </source>
</evidence>
<dbReference type="OrthoDB" id="9815506at2"/>
<keyword evidence="8 9" id="KW-0012">Acyltransferase</keyword>
<dbReference type="EC" id="2.3.1.180" evidence="9"/>
<dbReference type="Pfam" id="PF08541">
    <property type="entry name" value="ACP_syn_III_C"/>
    <property type="match status" value="1"/>
</dbReference>
<reference evidence="12 13" key="1">
    <citation type="submission" date="2016-09" db="EMBL/GenBank/DDBJ databases">
        <title>Vagococcus teuberi sp. nov., isolated from the Malian artisanal sour milk fene.</title>
        <authorList>
            <person name="Wullschleger S."/>
            <person name="Seifert C."/>
            <person name="Baumgartner S."/>
            <person name="Lacroix C."/>
            <person name="Bonfoh B."/>
            <person name="Stevens M.J."/>
            <person name="Meile L."/>
        </authorList>
    </citation>
    <scope>NUCLEOTIDE SEQUENCE [LARGE SCALE GENOMIC DNA]</scope>
    <source>
        <strain evidence="12 13">DSM 21459</strain>
    </source>
</reference>
<evidence type="ECO:0000256" key="6">
    <source>
        <dbReference type="ARBA" id="ARBA00023160"/>
    </source>
</evidence>
<keyword evidence="5 9" id="KW-0443">Lipid metabolism</keyword>
<feature type="domain" description="Beta-ketoacyl-[acyl-carrier-protein] synthase III N-terminal" evidence="11">
    <location>
        <begin position="104"/>
        <end position="182"/>
    </location>
</feature>
<dbReference type="STRING" id="519472.BHY08_05975"/>
<dbReference type="InterPro" id="IPR016039">
    <property type="entry name" value="Thiolase-like"/>
</dbReference>
<dbReference type="RefSeq" id="WP_071457012.1">
    <property type="nucleotide sequence ID" value="NZ_CABJEN010000001.1"/>
</dbReference>
<dbReference type="EMBL" id="CP017267">
    <property type="protein sequence ID" value="APB31417.1"/>
    <property type="molecule type" value="Genomic_DNA"/>
</dbReference>
<dbReference type="NCBIfam" id="NF006829">
    <property type="entry name" value="PRK09352.1"/>
    <property type="match status" value="1"/>
</dbReference>
<evidence type="ECO:0000259" key="11">
    <source>
        <dbReference type="Pfam" id="PF08545"/>
    </source>
</evidence>
<dbReference type="InterPro" id="IPR004655">
    <property type="entry name" value="FabH"/>
</dbReference>
<dbReference type="UniPathway" id="UPA00094"/>
<comment type="similarity">
    <text evidence="1 9">Belongs to the thiolase-like superfamily. FabH family.</text>
</comment>
<evidence type="ECO:0000256" key="2">
    <source>
        <dbReference type="ARBA" id="ARBA00022516"/>
    </source>
</evidence>
<name>A0A1J0A677_9ENTE</name>
<comment type="catalytic activity">
    <reaction evidence="9">
        <text>malonyl-[ACP] + acetyl-CoA + H(+) = 3-oxobutanoyl-[ACP] + CO2 + CoA</text>
        <dbReference type="Rhea" id="RHEA:12080"/>
        <dbReference type="Rhea" id="RHEA-COMP:9623"/>
        <dbReference type="Rhea" id="RHEA-COMP:9625"/>
        <dbReference type="ChEBI" id="CHEBI:15378"/>
        <dbReference type="ChEBI" id="CHEBI:16526"/>
        <dbReference type="ChEBI" id="CHEBI:57287"/>
        <dbReference type="ChEBI" id="CHEBI:57288"/>
        <dbReference type="ChEBI" id="CHEBI:78449"/>
        <dbReference type="ChEBI" id="CHEBI:78450"/>
        <dbReference type="EC" id="2.3.1.180"/>
    </reaction>
</comment>
<evidence type="ECO:0000259" key="10">
    <source>
        <dbReference type="Pfam" id="PF08541"/>
    </source>
</evidence>
<comment type="subcellular location">
    <subcellularLocation>
        <location evidence="9">Cytoplasm</location>
    </subcellularLocation>
</comment>
<dbReference type="InterPro" id="IPR013751">
    <property type="entry name" value="ACP_syn_III_N"/>
</dbReference>
<evidence type="ECO:0000256" key="9">
    <source>
        <dbReference type="HAMAP-Rule" id="MF_01815"/>
    </source>
</evidence>
<dbReference type="AlphaFoldDB" id="A0A1J0A677"/>
<dbReference type="HAMAP" id="MF_01815">
    <property type="entry name" value="FabH"/>
    <property type="match status" value="1"/>
</dbReference>
<comment type="function">
    <text evidence="9">Catalyzes the condensation reaction of fatty acid synthesis by the addition to an acyl acceptor of two carbons from malonyl-ACP. Catalyzes the first condensation reaction which initiates fatty acid synthesis and may therefore play a role in governing the total rate of fatty acid production. Possesses both acetoacetyl-ACP synthase and acetyl transacylase activities. Its substrate specificity determines the biosynthesis of branched-chain and/or straight-chain of fatty acids.</text>
</comment>
<keyword evidence="3 9" id="KW-0808">Transferase</keyword>
<gene>
    <name evidence="9" type="primary">fabH</name>
    <name evidence="12" type="ORF">BHY08_05975</name>
</gene>
<dbReference type="GO" id="GO:0006633">
    <property type="term" value="P:fatty acid biosynthetic process"/>
    <property type="evidence" value="ECO:0007669"/>
    <property type="project" value="UniProtKB-UniRule"/>
</dbReference>
<evidence type="ECO:0000313" key="13">
    <source>
        <dbReference type="Proteomes" id="UP000191200"/>
    </source>
</evidence>
<comment type="subunit">
    <text evidence="9">Homodimer.</text>
</comment>
<evidence type="ECO:0000256" key="8">
    <source>
        <dbReference type="ARBA" id="ARBA00023315"/>
    </source>
</evidence>
<accession>A0A1J0A677</accession>
<feature type="active site" evidence="9">
    <location>
        <position position="278"/>
    </location>
</feature>
<dbReference type="SUPFAM" id="SSF53901">
    <property type="entry name" value="Thiolase-like"/>
    <property type="match status" value="1"/>
</dbReference>
<organism evidence="12 13">
    <name type="scientific">Vagococcus teuberi</name>
    <dbReference type="NCBI Taxonomy" id="519472"/>
    <lineage>
        <taxon>Bacteria</taxon>
        <taxon>Bacillati</taxon>
        <taxon>Bacillota</taxon>
        <taxon>Bacilli</taxon>
        <taxon>Lactobacillales</taxon>
        <taxon>Enterococcaceae</taxon>
        <taxon>Vagococcus</taxon>
    </lineage>
</organism>
<evidence type="ECO:0000256" key="7">
    <source>
        <dbReference type="ARBA" id="ARBA00023268"/>
    </source>
</evidence>
<keyword evidence="13" id="KW-1185">Reference proteome</keyword>
<feature type="active site" evidence="9">
    <location>
        <position position="110"/>
    </location>
</feature>
<dbReference type="KEGG" id="vte:BHY08_05975"/>
<protein>
    <recommendedName>
        <fullName evidence="9">Beta-ketoacyl-[acyl-carrier-protein] synthase III</fullName>
        <shortName evidence="9">Beta-ketoacyl-ACP synthase III</shortName>
        <shortName evidence="9">KAS III</shortName>
        <ecNumber evidence="9">2.3.1.180</ecNumber>
    </recommendedName>
    <alternativeName>
        <fullName evidence="9">3-oxoacyl-[acyl-carrier-protein] synthase 3</fullName>
    </alternativeName>
    <alternativeName>
        <fullName evidence="9">3-oxoacyl-[acyl-carrier-protein] synthase III</fullName>
    </alternativeName>
</protein>
<comment type="domain">
    <text evidence="9">The last Arg residue of the ACP-binding site is essential for the weak association between ACP/AcpP and FabH.</text>
</comment>
<evidence type="ECO:0000256" key="5">
    <source>
        <dbReference type="ARBA" id="ARBA00023098"/>
    </source>
</evidence>
<dbReference type="PANTHER" id="PTHR43091:SF1">
    <property type="entry name" value="BETA-KETOACYL-[ACYL-CARRIER-PROTEIN] SYNTHASE III, CHLOROPLASTIC"/>
    <property type="match status" value="1"/>
</dbReference>
<dbReference type="PANTHER" id="PTHR43091">
    <property type="entry name" value="3-OXOACYL-[ACYL-CARRIER-PROTEIN] SYNTHASE"/>
    <property type="match status" value="1"/>
</dbReference>
<dbReference type="NCBIfam" id="TIGR00747">
    <property type="entry name" value="fabH"/>
    <property type="match status" value="1"/>
</dbReference>
<proteinExistence type="inferred from homology"/>
<dbReference type="GO" id="GO:0033818">
    <property type="term" value="F:beta-ketoacyl-acyl-carrier-protein synthase III activity"/>
    <property type="evidence" value="ECO:0007669"/>
    <property type="project" value="UniProtKB-UniRule"/>
</dbReference>
<dbReference type="CDD" id="cd00830">
    <property type="entry name" value="KAS_III"/>
    <property type="match status" value="1"/>
</dbReference>
<dbReference type="GO" id="GO:0005737">
    <property type="term" value="C:cytoplasm"/>
    <property type="evidence" value="ECO:0007669"/>
    <property type="project" value="UniProtKB-SubCell"/>
</dbReference>
<dbReference type="GO" id="GO:0004315">
    <property type="term" value="F:3-oxoacyl-[acyl-carrier-protein] synthase activity"/>
    <property type="evidence" value="ECO:0007669"/>
    <property type="project" value="InterPro"/>
</dbReference>
<sequence>MLYPKITKTAKALPKKRVTNHDLAQFLETSDEWITQRTGIKERRISVTESVASLSVEVAKKLSQDIDVTTIDLIIVATMSADYSTPSVACVVQESVGAVNAMCFDVNAACSGFVYALSIAEKYLSHPSYQTALVIGTDVMSHLVDWSDRQTAVLFGDGSGGVLIEKTSSQQSFLAESIHSDGKRHQALFGHVIARDNRFRQIGDTHPFLVMNGKQIFDFAMRDVSKNMLELLLSHSIATEDIDYVLAHQANFRILEALAKKTNISSDKFLSNVDRFGNTSAASIPLLLDDAVKTGVIPLSGESLCMLTGYGAGLTWGSLLIKL</sequence>
<keyword evidence="9" id="KW-0963">Cytoplasm</keyword>
<evidence type="ECO:0000256" key="3">
    <source>
        <dbReference type="ARBA" id="ARBA00022679"/>
    </source>
</evidence>
<dbReference type="InterPro" id="IPR013747">
    <property type="entry name" value="ACP_syn_III_C"/>
</dbReference>
<feature type="active site" evidence="9">
    <location>
        <position position="248"/>
    </location>
</feature>
<dbReference type="Gene3D" id="3.40.47.10">
    <property type="match status" value="1"/>
</dbReference>
<keyword evidence="2 9" id="KW-0444">Lipid biosynthesis</keyword>
<feature type="region of interest" description="ACP-binding" evidence="9">
    <location>
        <begin position="249"/>
        <end position="253"/>
    </location>
</feature>
<dbReference type="Pfam" id="PF08545">
    <property type="entry name" value="ACP_syn_III"/>
    <property type="match status" value="1"/>
</dbReference>
<keyword evidence="4 9" id="KW-0276">Fatty acid metabolism</keyword>